<accession>A0ABY5XBN2</accession>
<reference evidence="1" key="1">
    <citation type="submission" date="2022-07" db="EMBL/GenBank/DDBJ databases">
        <title>Genetic diversity of Erwinia pyrifoliae.</title>
        <authorList>
            <person name="Park D.S."/>
            <person name="Ham H."/>
        </authorList>
    </citation>
    <scope>NUCLEOTIDE SEQUENCE</scope>
    <source>
        <strain evidence="1">CP201486</strain>
    </source>
</reference>
<dbReference type="GeneID" id="92238923"/>
<sequence>MALTGIKIRNTEPSVKAVKLTNAFAMYLLIHPNGSKYWRELPSHQPSVVLNPSTPMLLNIEGKR</sequence>
<organism evidence="1 2">
    <name type="scientific">Erwinia pyrifoliae</name>
    <dbReference type="NCBI Taxonomy" id="79967"/>
    <lineage>
        <taxon>Bacteria</taxon>
        <taxon>Pseudomonadati</taxon>
        <taxon>Pseudomonadota</taxon>
        <taxon>Gammaproteobacteria</taxon>
        <taxon>Enterobacterales</taxon>
        <taxon>Erwiniaceae</taxon>
        <taxon>Erwinia</taxon>
    </lineage>
</organism>
<evidence type="ECO:0000313" key="2">
    <source>
        <dbReference type="Proteomes" id="UP001058553"/>
    </source>
</evidence>
<protein>
    <submittedName>
        <fullName evidence="1">Arm DNA-binding domain-containing protein</fullName>
    </submittedName>
</protein>
<dbReference type="EMBL" id="CP103445">
    <property type="protein sequence ID" value="UWS34810.1"/>
    <property type="molecule type" value="Genomic_DNA"/>
</dbReference>
<keyword evidence="2" id="KW-1185">Reference proteome</keyword>
<dbReference type="RefSeq" id="WP_148217832.1">
    <property type="nucleotide sequence ID" value="NZ_CP023567.1"/>
</dbReference>
<gene>
    <name evidence="1" type="ORF">NYP84_06535</name>
</gene>
<proteinExistence type="predicted"/>
<name>A0ABY5XBN2_ERWPY</name>
<dbReference type="Proteomes" id="UP001058553">
    <property type="component" value="Chromosome"/>
</dbReference>
<evidence type="ECO:0000313" key="1">
    <source>
        <dbReference type="EMBL" id="UWS34810.1"/>
    </source>
</evidence>
<dbReference type="GO" id="GO:0003677">
    <property type="term" value="F:DNA binding"/>
    <property type="evidence" value="ECO:0007669"/>
    <property type="project" value="UniProtKB-KW"/>
</dbReference>
<keyword evidence="1" id="KW-0238">DNA-binding</keyword>